<keyword evidence="3" id="KW-1185">Reference proteome</keyword>
<dbReference type="Proteomes" id="UP000030686">
    <property type="component" value="Unassembled WGS sequence"/>
</dbReference>
<dbReference type="AlphaFoldDB" id="W6QCY7"/>
<organism evidence="2 3">
    <name type="scientific">Penicillium roqueforti (strain FM164)</name>
    <dbReference type="NCBI Taxonomy" id="1365484"/>
    <lineage>
        <taxon>Eukaryota</taxon>
        <taxon>Fungi</taxon>
        <taxon>Dikarya</taxon>
        <taxon>Ascomycota</taxon>
        <taxon>Pezizomycotina</taxon>
        <taxon>Eurotiomycetes</taxon>
        <taxon>Eurotiomycetidae</taxon>
        <taxon>Eurotiales</taxon>
        <taxon>Aspergillaceae</taxon>
        <taxon>Penicillium</taxon>
    </lineage>
</organism>
<feature type="region of interest" description="Disordered" evidence="1">
    <location>
        <begin position="139"/>
        <end position="209"/>
    </location>
</feature>
<feature type="compositionally biased region" description="Polar residues" evidence="1">
    <location>
        <begin position="139"/>
        <end position="159"/>
    </location>
</feature>
<feature type="compositionally biased region" description="Low complexity" evidence="1">
    <location>
        <begin position="229"/>
        <end position="240"/>
    </location>
</feature>
<protein>
    <submittedName>
        <fullName evidence="2">Genomic scaffold, ProqFM164S01</fullName>
    </submittedName>
</protein>
<feature type="compositionally biased region" description="Basic residues" evidence="1">
    <location>
        <begin position="197"/>
        <end position="209"/>
    </location>
</feature>
<evidence type="ECO:0000313" key="3">
    <source>
        <dbReference type="Proteomes" id="UP000030686"/>
    </source>
</evidence>
<accession>W6QCY7</accession>
<reference evidence="2" key="1">
    <citation type="journal article" date="2014" name="Nat. Commun.">
        <title>Multiple recent horizontal transfers of a large genomic region in cheese making fungi.</title>
        <authorList>
            <person name="Cheeseman K."/>
            <person name="Ropars J."/>
            <person name="Renault P."/>
            <person name="Dupont J."/>
            <person name="Gouzy J."/>
            <person name="Branca A."/>
            <person name="Abraham A.L."/>
            <person name="Ceppi M."/>
            <person name="Conseiller E."/>
            <person name="Debuchy R."/>
            <person name="Malagnac F."/>
            <person name="Goarin A."/>
            <person name="Silar P."/>
            <person name="Lacoste S."/>
            <person name="Sallet E."/>
            <person name="Bensimon A."/>
            <person name="Giraud T."/>
            <person name="Brygoo Y."/>
        </authorList>
    </citation>
    <scope>NUCLEOTIDE SEQUENCE [LARGE SCALE GENOMIC DNA]</scope>
    <source>
        <strain evidence="2">FM164</strain>
    </source>
</reference>
<feature type="region of interest" description="Disordered" evidence="1">
    <location>
        <begin position="292"/>
        <end position="317"/>
    </location>
</feature>
<evidence type="ECO:0000256" key="1">
    <source>
        <dbReference type="SAM" id="MobiDB-lite"/>
    </source>
</evidence>
<feature type="region of interest" description="Disordered" evidence="1">
    <location>
        <begin position="222"/>
        <end position="254"/>
    </location>
</feature>
<sequence length="317" mass="35357">MASIDFASARGTKLNDIVVDHRPSTGRGKKLTLAQEGVLKRLYEQKLPAVSNGELPAKKFWLDVASRFHEETGREYSWLSVKRRAAGWRQKSPEVDQRLDASHASKLGIEDLVIEPNHQDISHQSLSEQNSYVRKQLTLSQKPSLHPRGSNTLGLSQIERSPGVTEPTQDTSRNLESLLISQPRTRSTSPQRVSQPKYRHRSPSTMRRTKLVSKRLHHQLASPADGIVDSGPDPLSDSSGAYENVQPIYPGKRNPAGFNRIRESVEQNEPEKNARNSAISKHGVNKVSNRLLASPGLSGQDDLPLAPTRIMRRRVAK</sequence>
<feature type="compositionally biased region" description="Polar residues" evidence="1">
    <location>
        <begin position="166"/>
        <end position="194"/>
    </location>
</feature>
<dbReference type="EMBL" id="HG792015">
    <property type="protein sequence ID" value="CDM27467.1"/>
    <property type="molecule type" value="Genomic_DNA"/>
</dbReference>
<dbReference type="OrthoDB" id="4414363at2759"/>
<evidence type="ECO:0000313" key="2">
    <source>
        <dbReference type="EMBL" id="CDM27467.1"/>
    </source>
</evidence>
<proteinExistence type="predicted"/>
<dbReference type="OMA" id="YSWLSVK"/>
<name>W6QCY7_PENRF</name>
<gene>
    <name evidence="2" type="ORF">PROQFM164_S01g001278</name>
</gene>